<keyword evidence="3" id="KW-0067">ATP-binding</keyword>
<keyword evidence="4" id="KW-0902">Two-component regulatory system</keyword>
<dbReference type="Gene3D" id="3.40.50.2300">
    <property type="match status" value="1"/>
</dbReference>
<organism evidence="10 11">
    <name type="scientific">Tectimicrobiota bacterium</name>
    <dbReference type="NCBI Taxonomy" id="2528274"/>
    <lineage>
        <taxon>Bacteria</taxon>
        <taxon>Pseudomonadati</taxon>
        <taxon>Nitrospinota/Tectimicrobiota group</taxon>
        <taxon>Candidatus Tectimicrobiota</taxon>
    </lineage>
</organism>
<dbReference type="PROSITE" id="PS50045">
    <property type="entry name" value="SIGMA54_INTERACT_4"/>
    <property type="match status" value="1"/>
</dbReference>
<dbReference type="SMART" id="SM00382">
    <property type="entry name" value="AAA"/>
    <property type="match status" value="1"/>
</dbReference>
<dbReference type="InterPro" id="IPR011006">
    <property type="entry name" value="CheY-like_superfamily"/>
</dbReference>
<feature type="modified residue" description="4-aspartylphosphate" evidence="7">
    <location>
        <position position="60"/>
    </location>
</feature>
<dbReference type="EMBL" id="VGLS01000214">
    <property type="protein sequence ID" value="MBM3223870.1"/>
    <property type="molecule type" value="Genomic_DNA"/>
</dbReference>
<dbReference type="PROSITE" id="PS50110">
    <property type="entry name" value="RESPONSE_REGULATORY"/>
    <property type="match status" value="1"/>
</dbReference>
<reference evidence="10" key="1">
    <citation type="submission" date="2019-03" db="EMBL/GenBank/DDBJ databases">
        <title>Lake Tanganyika Metagenome-Assembled Genomes (MAGs).</title>
        <authorList>
            <person name="Tran P."/>
        </authorList>
    </citation>
    <scope>NUCLEOTIDE SEQUENCE</scope>
    <source>
        <strain evidence="10">K_DeepCast_65m_m2_066</strain>
    </source>
</reference>
<evidence type="ECO:0000256" key="2">
    <source>
        <dbReference type="ARBA" id="ARBA00022741"/>
    </source>
</evidence>
<evidence type="ECO:0000259" key="9">
    <source>
        <dbReference type="PROSITE" id="PS50110"/>
    </source>
</evidence>
<proteinExistence type="predicted"/>
<evidence type="ECO:0000259" key="8">
    <source>
        <dbReference type="PROSITE" id="PS50045"/>
    </source>
</evidence>
<keyword evidence="5" id="KW-0805">Transcription regulation</keyword>
<dbReference type="PRINTS" id="PR01590">
    <property type="entry name" value="HTHFIS"/>
</dbReference>
<dbReference type="Proteomes" id="UP000712673">
    <property type="component" value="Unassembled WGS sequence"/>
</dbReference>
<dbReference type="SMART" id="SM00448">
    <property type="entry name" value="REC"/>
    <property type="match status" value="1"/>
</dbReference>
<protein>
    <submittedName>
        <fullName evidence="10">Sigma-54-dependent Fis family transcriptional regulator</fullName>
    </submittedName>
</protein>
<keyword evidence="2" id="KW-0547">Nucleotide-binding</keyword>
<accession>A0A937W290</accession>
<keyword evidence="1 7" id="KW-0597">Phosphoprotein</keyword>
<dbReference type="PROSITE" id="PS00675">
    <property type="entry name" value="SIGMA54_INTERACT_1"/>
    <property type="match status" value="1"/>
</dbReference>
<dbReference type="FunFam" id="3.40.50.2300:FF:000018">
    <property type="entry name" value="DNA-binding transcriptional regulator NtrC"/>
    <property type="match status" value="1"/>
</dbReference>
<dbReference type="Gene3D" id="1.10.10.60">
    <property type="entry name" value="Homeodomain-like"/>
    <property type="match status" value="1"/>
</dbReference>
<dbReference type="InterPro" id="IPR025944">
    <property type="entry name" value="Sigma_54_int_dom_CS"/>
</dbReference>
<dbReference type="SUPFAM" id="SSF46689">
    <property type="entry name" value="Homeodomain-like"/>
    <property type="match status" value="1"/>
</dbReference>
<evidence type="ECO:0000256" key="6">
    <source>
        <dbReference type="ARBA" id="ARBA00023163"/>
    </source>
</evidence>
<keyword evidence="6" id="KW-0804">Transcription</keyword>
<dbReference type="InterPro" id="IPR003593">
    <property type="entry name" value="AAA+_ATPase"/>
</dbReference>
<evidence type="ECO:0000256" key="7">
    <source>
        <dbReference type="PROSITE-ProRule" id="PRU00169"/>
    </source>
</evidence>
<evidence type="ECO:0000313" key="11">
    <source>
        <dbReference type="Proteomes" id="UP000712673"/>
    </source>
</evidence>
<gene>
    <name evidence="10" type="ORF">FJZ47_08730</name>
</gene>
<dbReference type="SUPFAM" id="SSF52540">
    <property type="entry name" value="P-loop containing nucleoside triphosphate hydrolases"/>
    <property type="match status" value="1"/>
</dbReference>
<dbReference type="Pfam" id="PF00158">
    <property type="entry name" value="Sigma54_activat"/>
    <property type="match status" value="1"/>
</dbReference>
<dbReference type="GO" id="GO:0006355">
    <property type="term" value="P:regulation of DNA-templated transcription"/>
    <property type="evidence" value="ECO:0007669"/>
    <property type="project" value="InterPro"/>
</dbReference>
<dbReference type="FunFam" id="3.40.50.300:FF:000006">
    <property type="entry name" value="DNA-binding transcriptional regulator NtrC"/>
    <property type="match status" value="1"/>
</dbReference>
<sequence length="457" mass="51191">MSPPRPLHRAAILVLDDDRDMGAWLTDLLTEAGYTAEAVQQGPAALAVLAQRPPDVLITDLVLHGMQGMDVLRQAKQLDPSLAVVMITAFGTIESAVEAMRLGAFYYLTKPFKGADLLLLVERALEEKHLRTEVHRLQQEVERHYHFDQIIGKSQAMQRVFALVDRLAESPVNVLLTGESGTGKDRIARTLHYHSRRKQGPFVPVNCAALPEALLESELFGYRRGAFTDARTDKAGLVVAAQHGTLFLDEIGELPLPLQAKLLRVIEDKEVRPLGATHGERIEVRLIAATNRDLRRAVAAGEFRQDLFYRLNVVDIHLPPLRERLEDLPLLLQHFLAHSPHASRATRLSESALRLLFNYPWPGNVRELENTIERALVLCQGEEITPTDLPPHLAGHPVQVGSLRDALQRRCTLADLERDYILLAVEWTAGKKTDAAELLGIDRKTLYRKLVEYGQET</sequence>
<dbReference type="InterPro" id="IPR002078">
    <property type="entry name" value="Sigma_54_int"/>
</dbReference>
<evidence type="ECO:0000313" key="10">
    <source>
        <dbReference type="EMBL" id="MBM3223870.1"/>
    </source>
</evidence>
<dbReference type="GO" id="GO:0005524">
    <property type="term" value="F:ATP binding"/>
    <property type="evidence" value="ECO:0007669"/>
    <property type="project" value="UniProtKB-KW"/>
</dbReference>
<dbReference type="InterPro" id="IPR002197">
    <property type="entry name" value="HTH_Fis"/>
</dbReference>
<dbReference type="PANTHER" id="PTHR32071:SF14">
    <property type="entry name" value="TRANSCRIPTIONAL REGULATORY PROTEIN RTCR"/>
    <property type="match status" value="1"/>
</dbReference>
<dbReference type="GO" id="GO:0000160">
    <property type="term" value="P:phosphorelay signal transduction system"/>
    <property type="evidence" value="ECO:0007669"/>
    <property type="project" value="UniProtKB-KW"/>
</dbReference>
<dbReference type="CDD" id="cd00009">
    <property type="entry name" value="AAA"/>
    <property type="match status" value="1"/>
</dbReference>
<dbReference type="Pfam" id="PF00072">
    <property type="entry name" value="Response_reg"/>
    <property type="match status" value="1"/>
</dbReference>
<dbReference type="GO" id="GO:0043565">
    <property type="term" value="F:sequence-specific DNA binding"/>
    <property type="evidence" value="ECO:0007669"/>
    <property type="project" value="InterPro"/>
</dbReference>
<evidence type="ECO:0000256" key="1">
    <source>
        <dbReference type="ARBA" id="ARBA00022553"/>
    </source>
</evidence>
<evidence type="ECO:0000256" key="4">
    <source>
        <dbReference type="ARBA" id="ARBA00023012"/>
    </source>
</evidence>
<dbReference type="InterPro" id="IPR009057">
    <property type="entry name" value="Homeodomain-like_sf"/>
</dbReference>
<dbReference type="SUPFAM" id="SSF52172">
    <property type="entry name" value="CheY-like"/>
    <property type="match status" value="1"/>
</dbReference>
<dbReference type="Gene3D" id="1.10.8.60">
    <property type="match status" value="1"/>
</dbReference>
<feature type="domain" description="Sigma-54 factor interaction" evidence="8">
    <location>
        <begin position="150"/>
        <end position="377"/>
    </location>
</feature>
<dbReference type="PROSITE" id="PS00688">
    <property type="entry name" value="SIGMA54_INTERACT_3"/>
    <property type="match status" value="1"/>
</dbReference>
<name>A0A937W290_UNCTE</name>
<dbReference type="Pfam" id="PF02954">
    <property type="entry name" value="HTH_8"/>
    <property type="match status" value="1"/>
</dbReference>
<dbReference type="Gene3D" id="3.40.50.300">
    <property type="entry name" value="P-loop containing nucleotide triphosphate hydrolases"/>
    <property type="match status" value="1"/>
</dbReference>
<dbReference type="PANTHER" id="PTHR32071">
    <property type="entry name" value="TRANSCRIPTIONAL REGULATORY PROTEIN"/>
    <property type="match status" value="1"/>
</dbReference>
<comment type="caution">
    <text evidence="10">The sequence shown here is derived from an EMBL/GenBank/DDBJ whole genome shotgun (WGS) entry which is preliminary data.</text>
</comment>
<dbReference type="InterPro" id="IPR027417">
    <property type="entry name" value="P-loop_NTPase"/>
</dbReference>
<evidence type="ECO:0000256" key="5">
    <source>
        <dbReference type="ARBA" id="ARBA00023015"/>
    </source>
</evidence>
<dbReference type="InterPro" id="IPR001789">
    <property type="entry name" value="Sig_transdc_resp-reg_receiver"/>
</dbReference>
<dbReference type="AlphaFoldDB" id="A0A937W290"/>
<dbReference type="InterPro" id="IPR025662">
    <property type="entry name" value="Sigma_54_int_dom_ATP-bd_1"/>
</dbReference>
<dbReference type="Pfam" id="PF25601">
    <property type="entry name" value="AAA_lid_14"/>
    <property type="match status" value="1"/>
</dbReference>
<dbReference type="InterPro" id="IPR058031">
    <property type="entry name" value="AAA_lid_NorR"/>
</dbReference>
<feature type="domain" description="Response regulatory" evidence="9">
    <location>
        <begin position="11"/>
        <end position="125"/>
    </location>
</feature>
<evidence type="ECO:0000256" key="3">
    <source>
        <dbReference type="ARBA" id="ARBA00022840"/>
    </source>
</evidence>